<reference evidence="2 3" key="1">
    <citation type="submission" date="2021-07" db="EMBL/GenBank/DDBJ databases">
        <title>Actinomadura sp. PM05-2 isolated from lichen.</title>
        <authorList>
            <person name="Somphong A."/>
            <person name="Phongsopitanun W."/>
            <person name="Tanasupawat S."/>
            <person name="Peongsungnone V."/>
        </authorList>
    </citation>
    <scope>NUCLEOTIDE SEQUENCE [LARGE SCALE GENOMIC DNA]</scope>
    <source>
        <strain evidence="2 3">PM05-2</strain>
    </source>
</reference>
<dbReference type="InterPro" id="IPR051200">
    <property type="entry name" value="Host-pathogen_enzymatic-act"/>
</dbReference>
<dbReference type="EMBL" id="JAIBOA010000012">
    <property type="protein sequence ID" value="MBW8484696.1"/>
    <property type="molecule type" value="Genomic_DNA"/>
</dbReference>
<dbReference type="SUPFAM" id="SSF51004">
    <property type="entry name" value="C-terminal (heme d1) domain of cytochrome cd1-nitrite reductase"/>
    <property type="match status" value="1"/>
</dbReference>
<dbReference type="InterPro" id="IPR011048">
    <property type="entry name" value="Haem_d1_sf"/>
</dbReference>
<organism evidence="2 3">
    <name type="scientific">Actinomadura parmotrematis</name>
    <dbReference type="NCBI Taxonomy" id="2864039"/>
    <lineage>
        <taxon>Bacteria</taxon>
        <taxon>Bacillati</taxon>
        <taxon>Actinomycetota</taxon>
        <taxon>Actinomycetes</taxon>
        <taxon>Streptosporangiales</taxon>
        <taxon>Thermomonosporaceae</taxon>
        <taxon>Actinomadura</taxon>
    </lineage>
</organism>
<keyword evidence="1" id="KW-0732">Signal</keyword>
<feature type="signal peptide" evidence="1">
    <location>
        <begin position="1"/>
        <end position="22"/>
    </location>
</feature>
<feature type="chain" id="PRO_5045993794" description="YncE family protein" evidence="1">
    <location>
        <begin position="23"/>
        <end position="377"/>
    </location>
</feature>
<evidence type="ECO:0000256" key="1">
    <source>
        <dbReference type="SAM" id="SignalP"/>
    </source>
</evidence>
<evidence type="ECO:0000313" key="2">
    <source>
        <dbReference type="EMBL" id="MBW8484696.1"/>
    </source>
</evidence>
<dbReference type="RefSeq" id="WP_220167924.1">
    <property type="nucleotide sequence ID" value="NZ_JAIBOA010000012.1"/>
</dbReference>
<evidence type="ECO:0008006" key="4">
    <source>
        <dbReference type="Google" id="ProtNLM"/>
    </source>
</evidence>
<gene>
    <name evidence="2" type="ORF">K1Y72_20090</name>
</gene>
<sequence length="377" mass="38299">MTTGRGRGAARLAAVAAAGALALGCESPVPFYRPGAGAPDGPVAALGAPAPYVAPGPRPLPSLDARTAVYAGTGPGMLAPAARRSPPRLYVAGGGAVAVVDARTGRVVRRVRAPGADRVTQSWDLRRLWTTGARTGPLGRAARPGAGGVLYFTPDGREAMTLDGRRLVFRAPGTLRARGTLRLPCAPGHADFSADGAFMLASCGSGRVLRIDPARRRVTGTLPLPGGAAPGDLRLAPDGAAFFVADAARGGVWTIDGAALRSTGFTPTGAGARALALSRDARRLFVLGTATLAAVDTAAAQTVTRWPLPPGGPLASGGVSADGSLLWLMSAARGTLYALSTGDGRLLHRFRVGGRPRSVTVLPQPGRHTLGGPGLYR</sequence>
<keyword evidence="3" id="KW-1185">Reference proteome</keyword>
<evidence type="ECO:0000313" key="3">
    <source>
        <dbReference type="Proteomes" id="UP000774570"/>
    </source>
</evidence>
<dbReference type="Gene3D" id="2.130.10.10">
    <property type="entry name" value="YVTN repeat-like/Quinoprotein amine dehydrogenase"/>
    <property type="match status" value="1"/>
</dbReference>
<proteinExistence type="predicted"/>
<comment type="caution">
    <text evidence="2">The sequence shown here is derived from an EMBL/GenBank/DDBJ whole genome shotgun (WGS) entry which is preliminary data.</text>
</comment>
<accession>A0ABS7FWK0</accession>
<dbReference type="InterPro" id="IPR015943">
    <property type="entry name" value="WD40/YVTN_repeat-like_dom_sf"/>
</dbReference>
<dbReference type="PANTHER" id="PTHR47197:SF3">
    <property type="entry name" value="DIHYDRO-HEME D1 DEHYDROGENASE"/>
    <property type="match status" value="1"/>
</dbReference>
<dbReference type="PANTHER" id="PTHR47197">
    <property type="entry name" value="PROTEIN NIRF"/>
    <property type="match status" value="1"/>
</dbReference>
<name>A0ABS7FWK0_9ACTN</name>
<dbReference type="Proteomes" id="UP000774570">
    <property type="component" value="Unassembled WGS sequence"/>
</dbReference>
<dbReference type="PROSITE" id="PS51257">
    <property type="entry name" value="PROKAR_LIPOPROTEIN"/>
    <property type="match status" value="1"/>
</dbReference>
<protein>
    <recommendedName>
        <fullName evidence="4">YncE family protein</fullName>
    </recommendedName>
</protein>